<dbReference type="PANTHER" id="PTHR21600">
    <property type="entry name" value="MITOCHONDRIAL RNA PSEUDOURIDINE SYNTHASE"/>
    <property type="match status" value="1"/>
</dbReference>
<dbReference type="GO" id="GO:0003723">
    <property type="term" value="F:RNA binding"/>
    <property type="evidence" value="ECO:0007669"/>
    <property type="project" value="InterPro"/>
</dbReference>
<dbReference type="FunCoup" id="L2GQT7">
    <property type="interactions" value="93"/>
</dbReference>
<keyword evidence="3" id="KW-1185">Reference proteome</keyword>
<sequence>MQQIKYFHTYKTHVKQRWRNRHLVDVLESEFRTRSRKYYIGAIECGVITVNDQKTSPMYLLKDLDVIRHIVHIHEPIPPNIDIIEKESDYWVVNKPSGIPCHPTGGYFEYSVTRALFKDQSVGCVNRLDMPVSGVLILTFSNSNFAHNLLGSAEKVYIAKVKGEFPSSITVDKPVGLVSARMFDVSDSGKPSRTTFRLLEYRNGYSLVECRPVTGRTHQIRIHCKCIGFPILNDLLYGQESNTIKSEGMQPEFPELCNSEYNCDEDIRNTNDEKYKYAIRSCKGTSNRSFEISNSHICLHAWKYTFNGVTYEAPWPAWAVL</sequence>
<dbReference type="PROSITE" id="PS01129">
    <property type="entry name" value="PSI_RLU"/>
    <property type="match status" value="1"/>
</dbReference>
<dbReference type="InterPro" id="IPR006145">
    <property type="entry name" value="PsdUridine_synth_RsuA/RluA"/>
</dbReference>
<dbReference type="STRING" id="993615.L2GQT7"/>
<dbReference type="Proteomes" id="UP000011082">
    <property type="component" value="Unassembled WGS sequence"/>
</dbReference>
<evidence type="ECO:0000313" key="3">
    <source>
        <dbReference type="Proteomes" id="UP000011082"/>
    </source>
</evidence>
<dbReference type="RefSeq" id="XP_007603648.1">
    <property type="nucleotide sequence ID" value="XM_007603586.1"/>
</dbReference>
<gene>
    <name evidence="2" type="ORF">VICG_00195</name>
</gene>
<dbReference type="HOGENOM" id="CLU_016902_12_1_1"/>
<reference evidence="3" key="1">
    <citation type="submission" date="2011-05" db="EMBL/GenBank/DDBJ databases">
        <title>The genome sequence of Vittaforma corneae strain ATCC 50505.</title>
        <authorList>
            <consortium name="The Broad Institute Genome Sequencing Platform"/>
            <person name="Cuomo C."/>
            <person name="Didier E."/>
            <person name="Bowers L."/>
            <person name="Young S.K."/>
            <person name="Zeng Q."/>
            <person name="Gargeya S."/>
            <person name="Fitzgerald M."/>
            <person name="Haas B."/>
            <person name="Abouelleil A."/>
            <person name="Alvarado L."/>
            <person name="Arachchi H.M."/>
            <person name="Berlin A."/>
            <person name="Chapman S.B."/>
            <person name="Gearin G."/>
            <person name="Goldberg J."/>
            <person name="Griggs A."/>
            <person name="Gujja S."/>
            <person name="Hansen M."/>
            <person name="Heiman D."/>
            <person name="Howarth C."/>
            <person name="Larimer J."/>
            <person name="Lui A."/>
            <person name="MacDonald P.J.P."/>
            <person name="McCowen C."/>
            <person name="Montmayeur A."/>
            <person name="Murphy C."/>
            <person name="Neiman D."/>
            <person name="Pearson M."/>
            <person name="Priest M."/>
            <person name="Roberts A."/>
            <person name="Saif S."/>
            <person name="Shea T."/>
            <person name="Sisk P."/>
            <person name="Stolte C."/>
            <person name="Sykes S."/>
            <person name="Wortman J."/>
            <person name="Nusbaum C."/>
            <person name="Birren B."/>
        </authorList>
    </citation>
    <scope>NUCLEOTIDE SEQUENCE [LARGE SCALE GENOMIC DNA]</scope>
    <source>
        <strain evidence="3">ATCC 50505</strain>
    </source>
</reference>
<dbReference type="GeneID" id="19880913"/>
<protein>
    <submittedName>
        <fullName evidence="2">RluA family pseudouridine synthase</fullName>
    </submittedName>
</protein>
<dbReference type="InterPro" id="IPR020103">
    <property type="entry name" value="PsdUridine_synth_cat_dom_sf"/>
</dbReference>
<proteinExistence type="predicted"/>
<dbReference type="GO" id="GO:0009982">
    <property type="term" value="F:pseudouridine synthase activity"/>
    <property type="evidence" value="ECO:0007669"/>
    <property type="project" value="InterPro"/>
</dbReference>
<dbReference type="OMA" id="THKHEPP"/>
<dbReference type="AlphaFoldDB" id="L2GQT7"/>
<dbReference type="PANTHER" id="PTHR21600:SF40">
    <property type="entry name" value="PSEUDOURIDYLATE SYNTHASE RPUSD2"/>
    <property type="match status" value="1"/>
</dbReference>
<dbReference type="OrthoDB" id="424794at2759"/>
<dbReference type="VEuPathDB" id="MicrosporidiaDB:VICG_00195"/>
<feature type="domain" description="Pseudouridine synthase RsuA/RluA-like" evidence="1">
    <location>
        <begin position="89"/>
        <end position="224"/>
    </location>
</feature>
<dbReference type="GO" id="GO:0000455">
    <property type="term" value="P:enzyme-directed rRNA pseudouridine synthesis"/>
    <property type="evidence" value="ECO:0007669"/>
    <property type="project" value="TreeGrafter"/>
</dbReference>
<dbReference type="InterPro" id="IPR050188">
    <property type="entry name" value="RluA_PseudoU_synthase"/>
</dbReference>
<dbReference type="EMBL" id="JH370130">
    <property type="protein sequence ID" value="ELA42880.1"/>
    <property type="molecule type" value="Genomic_DNA"/>
</dbReference>
<dbReference type="SUPFAM" id="SSF55120">
    <property type="entry name" value="Pseudouridine synthase"/>
    <property type="match status" value="1"/>
</dbReference>
<organism evidence="2 3">
    <name type="scientific">Vittaforma corneae (strain ATCC 50505)</name>
    <name type="common">Microsporidian parasite</name>
    <name type="synonym">Nosema corneum</name>
    <dbReference type="NCBI Taxonomy" id="993615"/>
    <lineage>
        <taxon>Eukaryota</taxon>
        <taxon>Fungi</taxon>
        <taxon>Fungi incertae sedis</taxon>
        <taxon>Microsporidia</taxon>
        <taxon>Nosematidae</taxon>
        <taxon>Vittaforma</taxon>
    </lineage>
</organism>
<evidence type="ECO:0000259" key="1">
    <source>
        <dbReference type="Pfam" id="PF00849"/>
    </source>
</evidence>
<name>L2GQT7_VITCO</name>
<dbReference type="InParanoid" id="L2GQT7"/>
<evidence type="ECO:0000313" key="2">
    <source>
        <dbReference type="EMBL" id="ELA42880.1"/>
    </source>
</evidence>
<dbReference type="Gene3D" id="3.30.2350.10">
    <property type="entry name" value="Pseudouridine synthase"/>
    <property type="match status" value="1"/>
</dbReference>
<dbReference type="InterPro" id="IPR006224">
    <property type="entry name" value="PsdUridine_synth_RluA-like_CS"/>
</dbReference>
<accession>L2GQT7</accession>
<dbReference type="Pfam" id="PF00849">
    <property type="entry name" value="PseudoU_synth_2"/>
    <property type="match status" value="1"/>
</dbReference>